<dbReference type="Proteomes" id="UP000186817">
    <property type="component" value="Unassembled WGS sequence"/>
</dbReference>
<proteinExistence type="predicted"/>
<organism evidence="1 2">
    <name type="scientific">Symbiodinium microadriaticum</name>
    <name type="common">Dinoflagellate</name>
    <name type="synonym">Zooxanthella microadriatica</name>
    <dbReference type="NCBI Taxonomy" id="2951"/>
    <lineage>
        <taxon>Eukaryota</taxon>
        <taxon>Sar</taxon>
        <taxon>Alveolata</taxon>
        <taxon>Dinophyceae</taxon>
        <taxon>Suessiales</taxon>
        <taxon>Symbiodiniaceae</taxon>
        <taxon>Symbiodinium</taxon>
    </lineage>
</organism>
<dbReference type="EMBL" id="LSRX01000255">
    <property type="protein sequence ID" value="OLQ02772.1"/>
    <property type="molecule type" value="Genomic_DNA"/>
</dbReference>
<protein>
    <submittedName>
        <fullName evidence="1">Uncharacterized protein</fullName>
    </submittedName>
</protein>
<gene>
    <name evidence="1" type="ORF">AK812_SmicGene14382</name>
</gene>
<evidence type="ECO:0000313" key="1">
    <source>
        <dbReference type="EMBL" id="OLQ02772.1"/>
    </source>
</evidence>
<accession>A0A1Q9E5T0</accession>
<reference evidence="1 2" key="1">
    <citation type="submission" date="2016-02" db="EMBL/GenBank/DDBJ databases">
        <title>Genome analysis of coral dinoflagellate symbionts highlights evolutionary adaptations to a symbiotic lifestyle.</title>
        <authorList>
            <person name="Aranda M."/>
            <person name="Li Y."/>
            <person name="Liew Y.J."/>
            <person name="Baumgarten S."/>
            <person name="Simakov O."/>
            <person name="Wilson M."/>
            <person name="Piel J."/>
            <person name="Ashoor H."/>
            <person name="Bougouffa S."/>
            <person name="Bajic V.B."/>
            <person name="Ryu T."/>
            <person name="Ravasi T."/>
            <person name="Bayer T."/>
            <person name="Micklem G."/>
            <person name="Kim H."/>
            <person name="Bhak J."/>
            <person name="Lajeunesse T.C."/>
            <person name="Voolstra C.R."/>
        </authorList>
    </citation>
    <scope>NUCLEOTIDE SEQUENCE [LARGE SCALE GENOMIC DNA]</scope>
    <source>
        <strain evidence="1 2">CCMP2467</strain>
    </source>
</reference>
<evidence type="ECO:0000313" key="2">
    <source>
        <dbReference type="Proteomes" id="UP000186817"/>
    </source>
</evidence>
<keyword evidence="2" id="KW-1185">Reference proteome</keyword>
<comment type="caution">
    <text evidence="1">The sequence shown here is derived from an EMBL/GenBank/DDBJ whole genome shotgun (WGS) entry which is preliminary data.</text>
</comment>
<sequence length="89" mass="10871">ENGKLRDLRWGPFWREFFWALQQFFAKTGLRENWIDFVNSSVEEMDAYLKEFMKEVSEHQLALSSARQLSQEMWSPLEPSVPYHEHYKW</sequence>
<feature type="non-terminal residue" evidence="1">
    <location>
        <position position="1"/>
    </location>
</feature>
<dbReference type="AlphaFoldDB" id="A0A1Q9E5T0"/>
<name>A0A1Q9E5T0_SYMMI</name>